<accession>A0ABV8XX99</accession>
<dbReference type="EMBL" id="JBHSEN010000001">
    <property type="protein sequence ID" value="MFC4429212.1"/>
    <property type="molecule type" value="Genomic_DNA"/>
</dbReference>
<dbReference type="RefSeq" id="WP_344228767.1">
    <property type="nucleotide sequence ID" value="NZ_BAAALH010000002.1"/>
</dbReference>
<name>A0ABV8XX99_9MICC</name>
<keyword evidence="3" id="KW-1185">Reference proteome</keyword>
<evidence type="ECO:0000313" key="3">
    <source>
        <dbReference type="Proteomes" id="UP001595965"/>
    </source>
</evidence>
<comment type="caution">
    <text evidence="2">The sequence shown here is derived from an EMBL/GenBank/DDBJ whole genome shotgun (WGS) entry which is preliminary data.</text>
</comment>
<gene>
    <name evidence="2" type="ORF">ACFO0K_05915</name>
</gene>
<organism evidence="2 3">
    <name type="scientific">Citricoccus alkalitolerans</name>
    <dbReference type="NCBI Taxonomy" id="246603"/>
    <lineage>
        <taxon>Bacteria</taxon>
        <taxon>Bacillati</taxon>
        <taxon>Actinomycetota</taxon>
        <taxon>Actinomycetes</taxon>
        <taxon>Micrococcales</taxon>
        <taxon>Micrococcaceae</taxon>
        <taxon>Citricoccus</taxon>
    </lineage>
</organism>
<evidence type="ECO:0000313" key="2">
    <source>
        <dbReference type="EMBL" id="MFC4429212.1"/>
    </source>
</evidence>
<dbReference type="Proteomes" id="UP001595965">
    <property type="component" value="Unassembled WGS sequence"/>
</dbReference>
<reference evidence="3" key="1">
    <citation type="journal article" date="2019" name="Int. J. Syst. Evol. Microbiol.">
        <title>The Global Catalogue of Microorganisms (GCM) 10K type strain sequencing project: providing services to taxonomists for standard genome sequencing and annotation.</title>
        <authorList>
            <consortium name="The Broad Institute Genomics Platform"/>
            <consortium name="The Broad Institute Genome Sequencing Center for Infectious Disease"/>
            <person name="Wu L."/>
            <person name="Ma J."/>
        </authorList>
    </citation>
    <scope>NUCLEOTIDE SEQUENCE [LARGE SCALE GENOMIC DNA]</scope>
    <source>
        <strain evidence="3">CGMCC 1.12125</strain>
    </source>
</reference>
<protein>
    <submittedName>
        <fullName evidence="2">Uncharacterized protein</fullName>
    </submittedName>
</protein>
<feature type="region of interest" description="Disordered" evidence="1">
    <location>
        <begin position="46"/>
        <end position="65"/>
    </location>
</feature>
<proteinExistence type="predicted"/>
<sequence>MTVRIDIERPSESGAPWVLDTVFDDDGGGPGSVDPMLSGLAPHRARAESRGGSPELGVNPDGGGRLHLVLPFRPTFETSPPT</sequence>
<evidence type="ECO:0000256" key="1">
    <source>
        <dbReference type="SAM" id="MobiDB-lite"/>
    </source>
</evidence>